<proteinExistence type="predicted"/>
<feature type="transmembrane region" description="Helical" evidence="2">
    <location>
        <begin position="41"/>
        <end position="64"/>
    </location>
</feature>
<evidence type="ECO:0000313" key="3">
    <source>
        <dbReference type="EMBL" id="KAF2748253.1"/>
    </source>
</evidence>
<name>A0A6A6VDJ2_9PLEO</name>
<dbReference type="EMBL" id="MU006569">
    <property type="protein sequence ID" value="KAF2748253.1"/>
    <property type="molecule type" value="Genomic_DNA"/>
</dbReference>
<dbReference type="AlphaFoldDB" id="A0A6A6VDJ2"/>
<evidence type="ECO:0000256" key="2">
    <source>
        <dbReference type="SAM" id="Phobius"/>
    </source>
</evidence>
<feature type="transmembrane region" description="Helical" evidence="2">
    <location>
        <begin position="153"/>
        <end position="178"/>
    </location>
</feature>
<accession>A0A6A6VDJ2</accession>
<keyword evidence="2" id="KW-0812">Transmembrane</keyword>
<feature type="transmembrane region" description="Helical" evidence="2">
    <location>
        <begin position="233"/>
        <end position="252"/>
    </location>
</feature>
<evidence type="ECO:0000313" key="4">
    <source>
        <dbReference type="Proteomes" id="UP000799440"/>
    </source>
</evidence>
<keyword evidence="2" id="KW-0472">Membrane</keyword>
<dbReference type="Proteomes" id="UP000799440">
    <property type="component" value="Unassembled WGS sequence"/>
</dbReference>
<evidence type="ECO:0000256" key="1">
    <source>
        <dbReference type="SAM" id="MobiDB-lite"/>
    </source>
</evidence>
<feature type="compositionally biased region" description="Pro residues" evidence="1">
    <location>
        <begin position="23"/>
        <end position="33"/>
    </location>
</feature>
<sequence length="254" mass="27617">MDHPRTSSPASTLLPQPTTTPSTTPPKSEPYWTPPPPRRPLLPFLAPALLTTLLATLIFICELTSRTILSLRARTHSIPLPPTPPLFHYANETITGESLTIHAHFYTAPSSLILGTSCVVCMLVPVACVAVWVAYSHSRVRYIGNSNSKGRRIWTGVLMGCLTVSLVLVVATVGFVFVQQVRGEKWDAFVRGTVDGRVYSLTGTRETWLCELKKDGRWAVVGCGFARTARWGLVPLVVACVGLAGVGVWVVVRG</sequence>
<reference evidence="3" key="1">
    <citation type="journal article" date="2020" name="Stud. Mycol.">
        <title>101 Dothideomycetes genomes: a test case for predicting lifestyles and emergence of pathogens.</title>
        <authorList>
            <person name="Haridas S."/>
            <person name="Albert R."/>
            <person name="Binder M."/>
            <person name="Bloem J."/>
            <person name="Labutti K."/>
            <person name="Salamov A."/>
            <person name="Andreopoulos B."/>
            <person name="Baker S."/>
            <person name="Barry K."/>
            <person name="Bills G."/>
            <person name="Bluhm B."/>
            <person name="Cannon C."/>
            <person name="Castanera R."/>
            <person name="Culley D."/>
            <person name="Daum C."/>
            <person name="Ezra D."/>
            <person name="Gonzalez J."/>
            <person name="Henrissat B."/>
            <person name="Kuo A."/>
            <person name="Liang C."/>
            <person name="Lipzen A."/>
            <person name="Lutzoni F."/>
            <person name="Magnuson J."/>
            <person name="Mondo S."/>
            <person name="Nolan M."/>
            <person name="Ohm R."/>
            <person name="Pangilinan J."/>
            <person name="Park H.-J."/>
            <person name="Ramirez L."/>
            <person name="Alfaro M."/>
            <person name="Sun H."/>
            <person name="Tritt A."/>
            <person name="Yoshinaga Y."/>
            <person name="Zwiers L.-H."/>
            <person name="Turgeon B."/>
            <person name="Goodwin S."/>
            <person name="Spatafora J."/>
            <person name="Crous P."/>
            <person name="Grigoriev I."/>
        </authorList>
    </citation>
    <scope>NUCLEOTIDE SEQUENCE</scope>
    <source>
        <strain evidence="3">CBS 119925</strain>
    </source>
</reference>
<keyword evidence="2" id="KW-1133">Transmembrane helix</keyword>
<organism evidence="3 4">
    <name type="scientific">Sporormia fimetaria CBS 119925</name>
    <dbReference type="NCBI Taxonomy" id="1340428"/>
    <lineage>
        <taxon>Eukaryota</taxon>
        <taxon>Fungi</taxon>
        <taxon>Dikarya</taxon>
        <taxon>Ascomycota</taxon>
        <taxon>Pezizomycotina</taxon>
        <taxon>Dothideomycetes</taxon>
        <taxon>Pleosporomycetidae</taxon>
        <taxon>Pleosporales</taxon>
        <taxon>Sporormiaceae</taxon>
        <taxon>Sporormia</taxon>
    </lineage>
</organism>
<keyword evidence="4" id="KW-1185">Reference proteome</keyword>
<feature type="transmembrane region" description="Helical" evidence="2">
    <location>
        <begin position="112"/>
        <end position="133"/>
    </location>
</feature>
<feature type="compositionally biased region" description="Low complexity" evidence="1">
    <location>
        <begin position="1"/>
        <end position="22"/>
    </location>
</feature>
<feature type="region of interest" description="Disordered" evidence="1">
    <location>
        <begin position="1"/>
        <end position="33"/>
    </location>
</feature>
<protein>
    <submittedName>
        <fullName evidence="3">Uncharacterized protein</fullName>
    </submittedName>
</protein>
<gene>
    <name evidence="3" type="ORF">M011DRAFT_466668</name>
</gene>